<dbReference type="KEGG" id="prh:LT40_00790"/>
<dbReference type="EMBL" id="CP009533">
    <property type="protein sequence ID" value="AIS16018.1"/>
    <property type="molecule type" value="Genomic_DNA"/>
</dbReference>
<dbReference type="STRING" id="216142.LT40_00790"/>
<dbReference type="Proteomes" id="UP000029499">
    <property type="component" value="Chromosome"/>
</dbReference>
<organism evidence="1 2">
    <name type="scientific">Pseudomonas rhizosphaerae</name>
    <dbReference type="NCBI Taxonomy" id="216142"/>
    <lineage>
        <taxon>Bacteria</taxon>
        <taxon>Pseudomonadati</taxon>
        <taxon>Pseudomonadota</taxon>
        <taxon>Gammaproteobacteria</taxon>
        <taxon>Pseudomonadales</taxon>
        <taxon>Pseudomonadaceae</taxon>
        <taxon>Pseudomonas</taxon>
    </lineage>
</organism>
<dbReference type="HOGENOM" id="CLU_120813_0_0_6"/>
<reference evidence="1 2" key="1">
    <citation type="journal article" date="2015" name="J. Biotechnol.">
        <title>Complete genome sequence of Pseudomonas rhizosphaerae IH5T (=DSM 16299T), a phosphate-solubilizing rhizobacterium for bacterial biofertilizer.</title>
        <authorList>
            <person name="Kwak Y."/>
            <person name="Jung B.K."/>
            <person name="Shin J.H."/>
        </authorList>
    </citation>
    <scope>NUCLEOTIDE SEQUENCE [LARGE SCALE GENOMIC DNA]</scope>
    <source>
        <strain evidence="1">DSM 16299</strain>
    </source>
</reference>
<dbReference type="AlphaFoldDB" id="A0A089YI07"/>
<sequence>MSFYEIAFSGECLPGASLDQVKSNLATLFKADAPRIELLFSGRRLVLKNNLDVQAAEKYRAALARAGAVARIEEMAQEIEEIIMTAPAAAGDFGQKPMAVARRAEVVPRDAYMAAFVAVDAPDFAIAEVGADLQDEKPAARSPNLDLQQFSLAPTGSDMGQLRHEQSVQVPDISHLKVIG</sequence>
<keyword evidence="2" id="KW-1185">Reference proteome</keyword>
<gene>
    <name evidence="1" type="ORF">LT40_00790</name>
</gene>
<protein>
    <submittedName>
        <fullName evidence="1">Uncharacterized protein</fullName>
    </submittedName>
</protein>
<evidence type="ECO:0000313" key="2">
    <source>
        <dbReference type="Proteomes" id="UP000029499"/>
    </source>
</evidence>
<name>A0A089YI07_9PSED</name>
<dbReference type="RefSeq" id="WP_043185245.1">
    <property type="nucleotide sequence ID" value="NZ_CP009533.1"/>
</dbReference>
<evidence type="ECO:0000313" key="1">
    <source>
        <dbReference type="EMBL" id="AIS16018.1"/>
    </source>
</evidence>
<dbReference type="OrthoDB" id="6402943at2"/>
<proteinExistence type="predicted"/>
<dbReference type="eggNOG" id="COG3152">
    <property type="taxonomic scope" value="Bacteria"/>
</dbReference>
<accession>A0A089YI07</accession>